<dbReference type="Proteomes" id="UP000228987">
    <property type="component" value="Unassembled WGS sequence"/>
</dbReference>
<organism evidence="11 12">
    <name type="scientific">SAR86 cluster bacterium</name>
    <dbReference type="NCBI Taxonomy" id="2030880"/>
    <lineage>
        <taxon>Bacteria</taxon>
        <taxon>Pseudomonadati</taxon>
        <taxon>Pseudomonadota</taxon>
        <taxon>Gammaproteobacteria</taxon>
        <taxon>SAR86 cluster</taxon>
    </lineage>
</organism>
<evidence type="ECO:0000313" key="12">
    <source>
        <dbReference type="Proteomes" id="UP000228987"/>
    </source>
</evidence>
<dbReference type="PANTHER" id="PTHR43253:SF1">
    <property type="entry name" value="TRICORN PROTEASE HOMOLOG 2-RELATED"/>
    <property type="match status" value="1"/>
</dbReference>
<dbReference type="CDD" id="cd07562">
    <property type="entry name" value="Peptidase_S41_TRI"/>
    <property type="match status" value="1"/>
</dbReference>
<dbReference type="AlphaFoldDB" id="A0A2A5C9I5"/>
<dbReference type="InterPro" id="IPR015943">
    <property type="entry name" value="WD40/YVTN_repeat-like_dom_sf"/>
</dbReference>
<evidence type="ECO:0000256" key="1">
    <source>
        <dbReference type="ARBA" id="ARBA00004496"/>
    </source>
</evidence>
<dbReference type="InterPro" id="IPR012393">
    <property type="entry name" value="Tricorn_protease"/>
</dbReference>
<dbReference type="Gene3D" id="3.30.750.44">
    <property type="match status" value="1"/>
</dbReference>
<dbReference type="InterPro" id="IPR005151">
    <property type="entry name" value="Tail-specific_protease"/>
</dbReference>
<dbReference type="InterPro" id="IPR036034">
    <property type="entry name" value="PDZ_sf"/>
</dbReference>
<feature type="region of interest" description="Disordered" evidence="9">
    <location>
        <begin position="559"/>
        <end position="593"/>
    </location>
</feature>
<dbReference type="SUPFAM" id="SSF82171">
    <property type="entry name" value="DPP6 N-terminal domain-like"/>
    <property type="match status" value="1"/>
</dbReference>
<dbReference type="Gene3D" id="3.90.226.10">
    <property type="entry name" value="2-enoyl-CoA Hydratase, Chain A, domain 1"/>
    <property type="match status" value="1"/>
</dbReference>
<dbReference type="GO" id="GO:0005737">
    <property type="term" value="C:cytoplasm"/>
    <property type="evidence" value="ECO:0007669"/>
    <property type="project" value="UniProtKB-SubCell"/>
</dbReference>
<dbReference type="InterPro" id="IPR028204">
    <property type="entry name" value="Tricorn_C1"/>
</dbReference>
<proteinExistence type="inferred from homology"/>
<dbReference type="InterPro" id="IPR029414">
    <property type="entry name" value="Tricorn_PDZ"/>
</dbReference>
<evidence type="ECO:0000313" key="11">
    <source>
        <dbReference type="EMBL" id="PCJ40128.1"/>
    </source>
</evidence>
<dbReference type="SUPFAM" id="SSF50156">
    <property type="entry name" value="PDZ domain-like"/>
    <property type="match status" value="1"/>
</dbReference>
<dbReference type="Pfam" id="PF14684">
    <property type="entry name" value="Tricorn_C1"/>
    <property type="match status" value="1"/>
</dbReference>
<keyword evidence="4 7" id="KW-0645">Protease</keyword>
<evidence type="ECO:0000259" key="10">
    <source>
        <dbReference type="SMART" id="SM00245"/>
    </source>
</evidence>
<feature type="domain" description="Tail specific protease" evidence="10">
    <location>
        <begin position="874"/>
        <end position="1066"/>
    </location>
</feature>
<dbReference type="Gene3D" id="2.30.42.10">
    <property type="match status" value="1"/>
</dbReference>
<comment type="similarity">
    <text evidence="2 7">Belongs to the peptidase S41B family.</text>
</comment>
<reference evidence="12" key="1">
    <citation type="submission" date="2017-08" db="EMBL/GenBank/DDBJ databases">
        <title>A dynamic microbial community with high functional redundancy inhabits the cold, oxic subseafloor aquifer.</title>
        <authorList>
            <person name="Tully B.J."/>
            <person name="Wheat C.G."/>
            <person name="Glazer B.T."/>
            <person name="Huber J.A."/>
        </authorList>
    </citation>
    <scope>NUCLEOTIDE SEQUENCE [LARGE SCALE GENOMIC DNA]</scope>
</reference>
<evidence type="ECO:0000256" key="2">
    <source>
        <dbReference type="ARBA" id="ARBA00008524"/>
    </source>
</evidence>
<comment type="function">
    <text evidence="7">Degrades oligopeptides.</text>
</comment>
<keyword evidence="3 7" id="KW-0963">Cytoplasm</keyword>
<protein>
    <recommendedName>
        <fullName evidence="7">Tricorn protease homolog</fullName>
        <ecNumber evidence="7">3.4.21.-</ecNumber>
    </recommendedName>
</protein>
<evidence type="ECO:0000256" key="6">
    <source>
        <dbReference type="ARBA" id="ARBA00022825"/>
    </source>
</evidence>
<keyword evidence="6 7" id="KW-0720">Serine protease</keyword>
<evidence type="ECO:0000256" key="7">
    <source>
        <dbReference type="PIRNR" id="PIRNR036421"/>
    </source>
</evidence>
<dbReference type="InterPro" id="IPR029045">
    <property type="entry name" value="ClpP/crotonase-like_dom_sf"/>
</dbReference>
<dbReference type="EC" id="3.4.21.-" evidence="7"/>
<feature type="active site" description="Charge relay system" evidence="8">
    <location>
        <position position="773"/>
    </location>
</feature>
<dbReference type="Pfam" id="PF03572">
    <property type="entry name" value="Peptidase_S41"/>
    <property type="match status" value="1"/>
</dbReference>
<evidence type="ECO:0000256" key="4">
    <source>
        <dbReference type="ARBA" id="ARBA00022670"/>
    </source>
</evidence>
<comment type="subcellular location">
    <subcellularLocation>
        <location evidence="1 7">Cytoplasm</location>
    </subcellularLocation>
</comment>
<feature type="active site" description="Nucleophile" evidence="8">
    <location>
        <position position="996"/>
    </location>
</feature>
<dbReference type="PANTHER" id="PTHR43253">
    <property type="entry name" value="TRICORN PROTEASE HOMOLOG 2-RELATED"/>
    <property type="match status" value="1"/>
</dbReference>
<evidence type="ECO:0000256" key="8">
    <source>
        <dbReference type="PIRSR" id="PIRSR036421-1"/>
    </source>
</evidence>
<dbReference type="Pfam" id="PF26550">
    <property type="entry name" value="Tricorn_2nd"/>
    <property type="match status" value="1"/>
</dbReference>
<dbReference type="GO" id="GO:0008236">
    <property type="term" value="F:serine-type peptidase activity"/>
    <property type="evidence" value="ECO:0007669"/>
    <property type="project" value="UniProtKB-UniRule"/>
</dbReference>
<dbReference type="Gene3D" id="2.120.10.60">
    <property type="entry name" value="Tricorn protease N-terminal domain"/>
    <property type="match status" value="1"/>
</dbReference>
<dbReference type="SMART" id="SM00245">
    <property type="entry name" value="TSPc"/>
    <property type="match status" value="1"/>
</dbReference>
<accession>A0A2A5C9I5</accession>
<dbReference type="Pfam" id="PF26549">
    <property type="entry name" value="Tricorn_N"/>
    <property type="match status" value="1"/>
</dbReference>
<evidence type="ECO:0000256" key="3">
    <source>
        <dbReference type="ARBA" id="ARBA00022490"/>
    </source>
</evidence>
<dbReference type="EMBL" id="NVWI01000010">
    <property type="protein sequence ID" value="PCJ40128.1"/>
    <property type="molecule type" value="Genomic_DNA"/>
</dbReference>
<name>A0A2A5C9I5_9GAMM</name>
<feature type="active site" description="Charge relay system" evidence="8">
    <location>
        <position position="1055"/>
    </location>
</feature>
<dbReference type="GO" id="GO:0006508">
    <property type="term" value="P:proteolysis"/>
    <property type="evidence" value="ECO:0007669"/>
    <property type="project" value="UniProtKB-UniRule"/>
</dbReference>
<evidence type="ECO:0000256" key="9">
    <source>
        <dbReference type="SAM" id="MobiDB-lite"/>
    </source>
</evidence>
<dbReference type="SUPFAM" id="SSF52096">
    <property type="entry name" value="ClpP/crotonase"/>
    <property type="match status" value="1"/>
</dbReference>
<gene>
    <name evidence="11" type="ORF">COA71_11490</name>
</gene>
<comment type="caution">
    <text evidence="11">The sequence shown here is derived from an EMBL/GenBank/DDBJ whole genome shotgun (WGS) entry which is preliminary data.</text>
</comment>
<feature type="compositionally biased region" description="Acidic residues" evidence="9">
    <location>
        <begin position="563"/>
        <end position="577"/>
    </location>
</feature>
<dbReference type="Pfam" id="PF14685">
    <property type="entry name" value="PDZ_Tricorn"/>
    <property type="match status" value="1"/>
</dbReference>
<keyword evidence="5 7" id="KW-0378">Hydrolase</keyword>
<dbReference type="Gene3D" id="2.130.10.10">
    <property type="entry name" value="YVTN repeat-like/Quinoprotein amine dehydrogenase"/>
    <property type="match status" value="1"/>
</dbReference>
<dbReference type="PIRSF" id="PIRSF036421">
    <property type="entry name" value="Tricorn_protease"/>
    <property type="match status" value="1"/>
</dbReference>
<sequence>MSKIIKNLYCFRLFKCFAIRAHKNCTYLIAVFCCGVLISLSANAQGTRLLRQPTISDTHIAFVYGGDIWVTELGKTQAVRITSTAAVESDPHFSPDGQTIAFTSNRSGTASVYTVSVNGGAVNRLTWHPSPVITRGWTPDGERVLYASSRGATPIEFNRLWTVAVDGGGPSLLSEQWGYNGAFSPAGNQIIIDRMTRRDVEWRSYRGGQNTPLVILDLDNESEIQLPNESSVDIEPIWIGDNIYFLSDRDWTSNIWSYSPGSNSLRQITEFSDSDIKQLAGNDQLLTFEHDGYLYTLDPDSNETIQLEINVIGDFPWAETKWEDVSENAESASLSPTGKRAIMAARGEVFTVPVENGDTRNITQTSGAADRAPLWSPLGDKIAWFSDNNGESYRLIISSQDGMSSVAAFSIGESTMAWEPTWSPDGQLIAFVDDDVRIRVIDIGSGEITTVDVGGTNIERGSNGLAWSPDSNWLAYSKTGRNGFRRITVWSRENNEVNPLTNAFADSFSPSWDRNGEHLYFLASTDVALGSSWASTSAIASRPEYAAYIINLSEASNSPFEPLSDEEVNAENSSEESDSSKEGDSAEDPATVSVTIDIENIERRTLALPLPARNYRMTVSGPSGSVFIGEKPPNNQEMVLQKFTLEGREARPFIDGVSSVSVSADGNSLLVNKANAWQIIDAGSERGYIGENANGATNIEVNLTMRLDREAEWKQMFDEAWRYERDYFYDPNMHGRDWDDVYRRYAPLVPFIKHRSALSYILDQVNGEMSVGHSFVRGGDYPEVEESTTGLLGVDLIIERNRWKIERIYTSESWNPELTGPLDQPGLNIQEGYYLVGINGRELSANENPYVLLEGTADQQTVLHVNDSPNFENAWQETVVPIRNENSLRQRTWVEDNRRMVDELSDGKLGYIWVPNTTVPGLVSFNRYFFAQQDKAGAVIDERYNGGGQLDDYMVDLMTRSLRVSITNEVPNGSPMRIPAGILGPKVLMVNEMSMSGGDFFAWVFRQQQAGPLLGQRTWGGLVKSSVHYSLVDGGILTAPDNAIFDPIANQWVAENEGITPDIEVYQDAISLGNGEDPQLERAVIEVL</sequence>
<evidence type="ECO:0000256" key="5">
    <source>
        <dbReference type="ARBA" id="ARBA00022801"/>
    </source>
</evidence>
<dbReference type="SUPFAM" id="SSF69304">
    <property type="entry name" value="Tricorn protease N-terminal domain"/>
    <property type="match status" value="1"/>
</dbReference>